<dbReference type="SUPFAM" id="SSF46689">
    <property type="entry name" value="Homeodomain-like"/>
    <property type="match status" value="1"/>
</dbReference>
<dbReference type="Gene3D" id="1.10.10.60">
    <property type="entry name" value="Homeodomain-like"/>
    <property type="match status" value="2"/>
</dbReference>
<organism evidence="5 6">
    <name type="scientific">Olivibacter jilunii</name>
    <dbReference type="NCBI Taxonomy" id="985016"/>
    <lineage>
        <taxon>Bacteria</taxon>
        <taxon>Pseudomonadati</taxon>
        <taxon>Bacteroidota</taxon>
        <taxon>Sphingobacteriia</taxon>
        <taxon>Sphingobacteriales</taxon>
        <taxon>Sphingobacteriaceae</taxon>
        <taxon>Olivibacter</taxon>
    </lineage>
</organism>
<accession>A0ABW6B8E3</accession>
<dbReference type="InterPro" id="IPR020449">
    <property type="entry name" value="Tscrpt_reg_AraC-type_HTH"/>
</dbReference>
<reference evidence="6" key="1">
    <citation type="journal article" date="2019" name="Int. J. Syst. Evol. Microbiol.">
        <title>The Global Catalogue of Microorganisms (GCM) 10K type strain sequencing project: providing services to taxonomists for standard genome sequencing and annotation.</title>
        <authorList>
            <consortium name="The Broad Institute Genomics Platform"/>
            <consortium name="The Broad Institute Genome Sequencing Center for Infectious Disease"/>
            <person name="Wu L."/>
            <person name="Ma J."/>
        </authorList>
    </citation>
    <scope>NUCLEOTIDE SEQUENCE [LARGE SCALE GENOMIC DNA]</scope>
    <source>
        <strain evidence="6">KCTC 23098</strain>
    </source>
</reference>
<dbReference type="Proteomes" id="UP001597560">
    <property type="component" value="Unassembled WGS sequence"/>
</dbReference>
<dbReference type="PANTHER" id="PTHR43280:SF32">
    <property type="entry name" value="TRANSCRIPTIONAL REGULATORY PROTEIN"/>
    <property type="match status" value="1"/>
</dbReference>
<evidence type="ECO:0000313" key="6">
    <source>
        <dbReference type="Proteomes" id="UP001597560"/>
    </source>
</evidence>
<keyword evidence="2" id="KW-0238">DNA-binding</keyword>
<dbReference type="SMART" id="SM00342">
    <property type="entry name" value="HTH_ARAC"/>
    <property type="match status" value="1"/>
</dbReference>
<dbReference type="RefSeq" id="WP_289552457.1">
    <property type="nucleotide sequence ID" value="NZ_JBHUPA010000038.1"/>
</dbReference>
<name>A0ABW6B8E3_9SPHI</name>
<proteinExistence type="predicted"/>
<comment type="caution">
    <text evidence="5">The sequence shown here is derived from an EMBL/GenBank/DDBJ whole genome shotgun (WGS) entry which is preliminary data.</text>
</comment>
<dbReference type="EMBL" id="JBHUPA010000038">
    <property type="protein sequence ID" value="MFD2965502.1"/>
    <property type="molecule type" value="Genomic_DNA"/>
</dbReference>
<dbReference type="PROSITE" id="PS01124">
    <property type="entry name" value="HTH_ARAC_FAMILY_2"/>
    <property type="match status" value="1"/>
</dbReference>
<dbReference type="Pfam" id="PF12833">
    <property type="entry name" value="HTH_18"/>
    <property type="match status" value="1"/>
</dbReference>
<evidence type="ECO:0000256" key="2">
    <source>
        <dbReference type="ARBA" id="ARBA00023125"/>
    </source>
</evidence>
<evidence type="ECO:0000259" key="4">
    <source>
        <dbReference type="PROSITE" id="PS01124"/>
    </source>
</evidence>
<dbReference type="PRINTS" id="PR00032">
    <property type="entry name" value="HTHARAC"/>
</dbReference>
<sequence length="309" mass="36053">MEIRNIHQSTTFKQHVTSCTKETHTHIDTIRAFNDFNKFETRHTLVSLVNWSKTPLKADFNLHLGLYGIALRYLENQEGKLSFILPGQVLGLKRKNEADNAKGYTLVFHPDLIQGTSMVNTIHRWNFFSHCLFDKFLHLLPEERQLVSDCFTNIALELEYSLDKHSKKLIVSHIERLVNYCQRFYSRQFPLPENCSTGVLQRFDELLNHYFSTEKPSEMGIPSVSYFADRLHLSPNYFGDLIKKETGKPPLEYIQHKIVDEAKNKISEGKKSINEVAYELGFTYPQHFSRFFKKIVGQSPNEFRATCLR</sequence>
<keyword evidence="3" id="KW-0804">Transcription</keyword>
<dbReference type="InterPro" id="IPR018060">
    <property type="entry name" value="HTH_AraC"/>
</dbReference>
<gene>
    <name evidence="5" type="ORF">ACFS6J_27130</name>
</gene>
<dbReference type="InterPro" id="IPR009057">
    <property type="entry name" value="Homeodomain-like_sf"/>
</dbReference>
<keyword evidence="6" id="KW-1185">Reference proteome</keyword>
<evidence type="ECO:0000313" key="5">
    <source>
        <dbReference type="EMBL" id="MFD2965502.1"/>
    </source>
</evidence>
<dbReference type="PANTHER" id="PTHR43280">
    <property type="entry name" value="ARAC-FAMILY TRANSCRIPTIONAL REGULATOR"/>
    <property type="match status" value="1"/>
</dbReference>
<feature type="domain" description="HTH araC/xylS-type" evidence="4">
    <location>
        <begin position="201"/>
        <end position="306"/>
    </location>
</feature>
<evidence type="ECO:0000256" key="1">
    <source>
        <dbReference type="ARBA" id="ARBA00023015"/>
    </source>
</evidence>
<keyword evidence="1" id="KW-0805">Transcription regulation</keyword>
<evidence type="ECO:0000256" key="3">
    <source>
        <dbReference type="ARBA" id="ARBA00023163"/>
    </source>
</evidence>
<protein>
    <submittedName>
        <fullName evidence="5">Helix-turn-helix domain-containing protein</fullName>
    </submittedName>
</protein>